<feature type="domain" description="PASTA" evidence="3">
    <location>
        <begin position="339"/>
        <end position="405"/>
    </location>
</feature>
<dbReference type="InterPro" id="IPR005543">
    <property type="entry name" value="PASTA_dom"/>
</dbReference>
<organism evidence="4 5">
    <name type="scientific">Deinococcus aquiradiocola</name>
    <dbReference type="NCBI Taxonomy" id="393059"/>
    <lineage>
        <taxon>Bacteria</taxon>
        <taxon>Thermotogati</taxon>
        <taxon>Deinococcota</taxon>
        <taxon>Deinococci</taxon>
        <taxon>Deinococcales</taxon>
        <taxon>Deinococcaceae</taxon>
        <taxon>Deinococcus</taxon>
    </lineage>
</organism>
<reference evidence="4" key="1">
    <citation type="journal article" date="2014" name="Int. J. Syst. Evol. Microbiol.">
        <title>Complete genome sequence of Corynebacterium casei LMG S-19264T (=DSM 44701T), isolated from a smear-ripened cheese.</title>
        <authorList>
            <consortium name="US DOE Joint Genome Institute (JGI-PGF)"/>
            <person name="Walter F."/>
            <person name="Albersmeier A."/>
            <person name="Kalinowski J."/>
            <person name="Ruckert C."/>
        </authorList>
    </citation>
    <scope>NUCLEOTIDE SEQUENCE</scope>
    <source>
        <strain evidence="4">JCM 14371</strain>
    </source>
</reference>
<dbReference type="CDD" id="cd06577">
    <property type="entry name" value="PASTA_pknB"/>
    <property type="match status" value="3"/>
</dbReference>
<feature type="region of interest" description="Disordered" evidence="1">
    <location>
        <begin position="426"/>
        <end position="488"/>
    </location>
</feature>
<dbReference type="SMART" id="SM00740">
    <property type="entry name" value="PASTA"/>
    <property type="match status" value="3"/>
</dbReference>
<sequence length="561" mass="58472">MTQNADRIDSKYEVLSELARDGHVVLYSVSTPSQPEPLRLAWFQVSSSAQRSSFHRYRSALKALAPAGLLDVVARPGAYYAVWKALEGQPLAAFLALPVRGELEVQGLRDLATGLAEQGFALPDAEVVFPEGSEPQLAYLTPAERTLEEATALNAQVLAPLRRGRLRRRRPVLSVWAVLPGLLFLGGAGYLGAQAARIYLNPPVHEVQKVVGQPAEQAAQKLADSGFLVVYADGEGPGLPVGSVVSQDPPAGSSLPAGRQVTLTVNNPPPLTVPRLDDLSMDQVAVALAENRLTRGPVVTVDGTFTNTPKGRVIAQLPPAGATAQRGDKVTLLVSGGIGSKQTWLPPLTGLSFDDARDLVRRAGLVVNRVTRQNSSARENTVLSQTPAAYTKVDVGSPVTLTVASVAFAGPSQSAGALPLPPPVYVPPPAPVTPDPVTTPADSGVTTDPNSIPATPTTGGTDTTTPSTPATGTPATTPATPAPAATPTRTVRLEYAFPATLPDGTVDIVVRDQDGERTVLSGTPSSSAAGATAQQDGIVVRGDAVFVVRVNGQEFTSFPAR</sequence>
<dbReference type="EMBL" id="BMOE01000022">
    <property type="protein sequence ID" value="GGJ88769.1"/>
    <property type="molecule type" value="Genomic_DNA"/>
</dbReference>
<feature type="transmembrane region" description="Helical" evidence="2">
    <location>
        <begin position="172"/>
        <end position="193"/>
    </location>
</feature>
<dbReference type="AlphaFoldDB" id="A0A917UVQ9"/>
<dbReference type="Gene3D" id="3.30.10.20">
    <property type="match status" value="3"/>
</dbReference>
<feature type="domain" description="PASTA" evidence="3">
    <location>
        <begin position="268"/>
        <end position="336"/>
    </location>
</feature>
<evidence type="ECO:0000256" key="1">
    <source>
        <dbReference type="SAM" id="MobiDB-lite"/>
    </source>
</evidence>
<keyword evidence="2" id="KW-0812">Transmembrane</keyword>
<evidence type="ECO:0000259" key="3">
    <source>
        <dbReference type="PROSITE" id="PS51178"/>
    </source>
</evidence>
<dbReference type="Pfam" id="PF03793">
    <property type="entry name" value="PASTA"/>
    <property type="match status" value="3"/>
</dbReference>
<feature type="compositionally biased region" description="Low complexity" evidence="1">
    <location>
        <begin position="453"/>
        <end position="488"/>
    </location>
</feature>
<name>A0A917UVQ9_9DEIO</name>
<comment type="caution">
    <text evidence="4">The sequence shown here is derived from an EMBL/GenBank/DDBJ whole genome shotgun (WGS) entry which is preliminary data.</text>
</comment>
<feature type="domain" description="PASTA" evidence="3">
    <location>
        <begin position="201"/>
        <end position="267"/>
    </location>
</feature>
<dbReference type="Proteomes" id="UP000635726">
    <property type="component" value="Unassembled WGS sequence"/>
</dbReference>
<keyword evidence="5" id="KW-1185">Reference proteome</keyword>
<dbReference type="PROSITE" id="PS51178">
    <property type="entry name" value="PASTA"/>
    <property type="match status" value="3"/>
</dbReference>
<dbReference type="RefSeq" id="WP_188964709.1">
    <property type="nucleotide sequence ID" value="NZ_BMOE01000022.1"/>
</dbReference>
<protein>
    <submittedName>
        <fullName evidence="4">PASTA domain-containing protein</fullName>
    </submittedName>
</protein>
<evidence type="ECO:0000313" key="5">
    <source>
        <dbReference type="Proteomes" id="UP000635726"/>
    </source>
</evidence>
<proteinExistence type="predicted"/>
<evidence type="ECO:0000313" key="4">
    <source>
        <dbReference type="EMBL" id="GGJ88769.1"/>
    </source>
</evidence>
<keyword evidence="2" id="KW-0472">Membrane</keyword>
<reference evidence="4" key="2">
    <citation type="submission" date="2020-09" db="EMBL/GenBank/DDBJ databases">
        <authorList>
            <person name="Sun Q."/>
            <person name="Ohkuma M."/>
        </authorList>
    </citation>
    <scope>NUCLEOTIDE SEQUENCE</scope>
    <source>
        <strain evidence="4">JCM 14371</strain>
    </source>
</reference>
<evidence type="ECO:0000256" key="2">
    <source>
        <dbReference type="SAM" id="Phobius"/>
    </source>
</evidence>
<gene>
    <name evidence="4" type="ORF">GCM10008939_36080</name>
</gene>
<keyword evidence="2" id="KW-1133">Transmembrane helix</keyword>
<accession>A0A917UVQ9</accession>